<dbReference type="EMBL" id="CP008746">
    <property type="protein sequence ID" value="AKJ38349.1"/>
    <property type="molecule type" value="Genomic_DNA"/>
</dbReference>
<proteinExistence type="predicted"/>
<organism evidence="1 2">
    <name type="scientific">Methanosarcina barkeri CM1</name>
    <dbReference type="NCBI Taxonomy" id="796385"/>
    <lineage>
        <taxon>Archaea</taxon>
        <taxon>Methanobacteriati</taxon>
        <taxon>Methanobacteriota</taxon>
        <taxon>Stenosarchaea group</taxon>
        <taxon>Methanomicrobia</taxon>
        <taxon>Methanosarcinales</taxon>
        <taxon>Methanosarcinaceae</taxon>
        <taxon>Methanosarcina</taxon>
    </lineage>
</organism>
<gene>
    <name evidence="1" type="ORF">MCM1_1297</name>
</gene>
<sequence>MWASGKVIRDLLTLFNNPQHPHSPISRCPISILSVFLIMFQEYESSSASTVRNIFISLHSLKRTILSTDIEFS</sequence>
<evidence type="ECO:0000313" key="2">
    <source>
        <dbReference type="Proteomes" id="UP000035331"/>
    </source>
</evidence>
<reference evidence="1 2" key="2">
    <citation type="journal article" date="2015" name="Stand. Genomic Sci.">
        <title>The complete genome sequence of the rumen methanogen Methanosarcina barkeri CM1.</title>
        <authorList>
            <person name="Lambie S.C."/>
            <person name="Kelly W.J."/>
            <person name="Leahy S.C."/>
            <person name="Li D."/>
            <person name="Reilly K."/>
            <person name="McAllister T.A."/>
            <person name="Valle E.R."/>
            <person name="Attwood G.T."/>
            <person name="Altermann E."/>
        </authorList>
    </citation>
    <scope>NUCLEOTIDE SEQUENCE [LARGE SCALE GENOMIC DNA]</scope>
    <source>
        <strain evidence="1 2">CM1</strain>
    </source>
</reference>
<evidence type="ECO:0000313" key="1">
    <source>
        <dbReference type="EMBL" id="AKJ38349.1"/>
    </source>
</evidence>
<dbReference type="PATRIC" id="fig|796385.3.peg.1632"/>
<reference evidence="2" key="1">
    <citation type="submission" date="2014-06" db="EMBL/GenBank/DDBJ databases">
        <title>The complete genome sequence of Methanosarcina barkeri CM1.</title>
        <authorList>
            <consortium name="Pastoral Greenhouse Gas Research Consortium"/>
            <person name="Lambie S.C."/>
            <person name="Leahy S.C."/>
            <person name="Kelly W.J."/>
            <person name="Li D."/>
            <person name="Reilly K."/>
            <person name="Attwood G.T."/>
            <person name="Altermann E."/>
        </authorList>
    </citation>
    <scope>NUCLEOTIDE SEQUENCE [LARGE SCALE GENOMIC DNA]</scope>
    <source>
        <strain evidence="2">CM1</strain>
    </source>
</reference>
<dbReference type="AlphaFoldDB" id="A0A0G3C8N8"/>
<protein>
    <submittedName>
        <fullName evidence="1">Uncharacterized protein</fullName>
    </submittedName>
</protein>
<name>A0A0G3C8N8_METBA</name>
<accession>A0A0G3C8N8</accession>
<dbReference type="Proteomes" id="UP000035331">
    <property type="component" value="Chromosome"/>
</dbReference>